<evidence type="ECO:0000259" key="2">
    <source>
        <dbReference type="Pfam" id="PF08327"/>
    </source>
</evidence>
<dbReference type="Gene3D" id="3.30.530.20">
    <property type="match status" value="1"/>
</dbReference>
<proteinExistence type="inferred from homology"/>
<evidence type="ECO:0000313" key="4">
    <source>
        <dbReference type="Proteomes" id="UP000704176"/>
    </source>
</evidence>
<dbReference type="InterPro" id="IPR023393">
    <property type="entry name" value="START-like_dom_sf"/>
</dbReference>
<comment type="similarity">
    <text evidence="1">Belongs to the AHA1 family.</text>
</comment>
<accession>A0ABS7VKH8</accession>
<dbReference type="InterPro" id="IPR013538">
    <property type="entry name" value="ASHA1/2-like_C"/>
</dbReference>
<dbReference type="SUPFAM" id="SSF55961">
    <property type="entry name" value="Bet v1-like"/>
    <property type="match status" value="1"/>
</dbReference>
<comment type="caution">
    <text evidence="3">The sequence shown here is derived from an EMBL/GenBank/DDBJ whole genome shotgun (WGS) entry which is preliminary data.</text>
</comment>
<organism evidence="3 4">
    <name type="scientific">Microvirga puerhi</name>
    <dbReference type="NCBI Taxonomy" id="2876078"/>
    <lineage>
        <taxon>Bacteria</taxon>
        <taxon>Pseudomonadati</taxon>
        <taxon>Pseudomonadota</taxon>
        <taxon>Alphaproteobacteria</taxon>
        <taxon>Hyphomicrobiales</taxon>
        <taxon>Methylobacteriaceae</taxon>
        <taxon>Microvirga</taxon>
    </lineage>
</organism>
<evidence type="ECO:0000256" key="1">
    <source>
        <dbReference type="ARBA" id="ARBA00006817"/>
    </source>
</evidence>
<evidence type="ECO:0000313" key="3">
    <source>
        <dbReference type="EMBL" id="MBZ6076038.1"/>
    </source>
</evidence>
<dbReference type="RefSeq" id="WP_224312354.1">
    <property type="nucleotide sequence ID" value="NZ_JAIRBM010000004.1"/>
</dbReference>
<dbReference type="Proteomes" id="UP000704176">
    <property type="component" value="Unassembled WGS sequence"/>
</dbReference>
<dbReference type="CDD" id="cd07814">
    <property type="entry name" value="SRPBCC_CalC_Aha1-like"/>
    <property type="match status" value="1"/>
</dbReference>
<sequence length="161" mass="17663">MIDEDMSLRTRSITVECDLDEPPEKVWRALCTKEIVAEWLGPNTLEPRAGTAFEVQAPEAGGTVECKVLDASPGQRLSYSWRIHSPDQDVSPVDSVVTFEIAETHTGGTHLRVIHSGLPVIQSAKSFTLSAHGNRRRSLLRAARSMTRVLQTTGIVLRCAA</sequence>
<keyword evidence="4" id="KW-1185">Reference proteome</keyword>
<gene>
    <name evidence="3" type="ORF">K9B37_07005</name>
</gene>
<name>A0ABS7VKH8_9HYPH</name>
<reference evidence="3 4" key="1">
    <citation type="submission" date="2021-09" db="EMBL/GenBank/DDBJ databases">
        <title>The complete genome sequence of a new microorganism.</title>
        <authorList>
            <person name="Zi Z."/>
        </authorList>
    </citation>
    <scope>NUCLEOTIDE SEQUENCE [LARGE SCALE GENOMIC DNA]</scope>
    <source>
        <strain evidence="3 4">WGZ8</strain>
    </source>
</reference>
<dbReference type="Pfam" id="PF08327">
    <property type="entry name" value="AHSA1"/>
    <property type="match status" value="1"/>
</dbReference>
<dbReference type="EMBL" id="JAIRBM010000004">
    <property type="protein sequence ID" value="MBZ6076038.1"/>
    <property type="molecule type" value="Genomic_DNA"/>
</dbReference>
<feature type="domain" description="Activator of Hsp90 ATPase homologue 1/2-like C-terminal" evidence="2">
    <location>
        <begin position="22"/>
        <end position="127"/>
    </location>
</feature>
<protein>
    <submittedName>
        <fullName evidence="3">SRPBCC domain-containing protein</fullName>
    </submittedName>
</protein>